<organism evidence="2 3">
    <name type="scientific">Paxillus rubicundulus Ve08.2h10</name>
    <dbReference type="NCBI Taxonomy" id="930991"/>
    <lineage>
        <taxon>Eukaryota</taxon>
        <taxon>Fungi</taxon>
        <taxon>Dikarya</taxon>
        <taxon>Basidiomycota</taxon>
        <taxon>Agaricomycotina</taxon>
        <taxon>Agaricomycetes</taxon>
        <taxon>Agaricomycetidae</taxon>
        <taxon>Boletales</taxon>
        <taxon>Paxilineae</taxon>
        <taxon>Paxillaceae</taxon>
        <taxon>Paxillus</taxon>
    </lineage>
</organism>
<keyword evidence="3" id="KW-1185">Reference proteome</keyword>
<name>A0A0D0DMN3_9AGAM</name>
<gene>
    <name evidence="2" type="ORF">PAXRUDRAFT_12956</name>
</gene>
<reference evidence="3" key="2">
    <citation type="submission" date="2015-01" db="EMBL/GenBank/DDBJ databases">
        <title>Evolutionary Origins and Diversification of the Mycorrhizal Mutualists.</title>
        <authorList>
            <consortium name="DOE Joint Genome Institute"/>
            <consortium name="Mycorrhizal Genomics Consortium"/>
            <person name="Kohler A."/>
            <person name="Kuo A."/>
            <person name="Nagy L.G."/>
            <person name="Floudas D."/>
            <person name="Copeland A."/>
            <person name="Barry K.W."/>
            <person name="Cichocki N."/>
            <person name="Veneault-Fourrey C."/>
            <person name="LaButti K."/>
            <person name="Lindquist E.A."/>
            <person name="Lipzen A."/>
            <person name="Lundell T."/>
            <person name="Morin E."/>
            <person name="Murat C."/>
            <person name="Riley R."/>
            <person name="Ohm R."/>
            <person name="Sun H."/>
            <person name="Tunlid A."/>
            <person name="Henrissat B."/>
            <person name="Grigoriev I.V."/>
            <person name="Hibbett D.S."/>
            <person name="Martin F."/>
        </authorList>
    </citation>
    <scope>NUCLEOTIDE SEQUENCE [LARGE SCALE GENOMIC DNA]</scope>
    <source>
        <strain evidence="3">Ve08.2h10</strain>
    </source>
</reference>
<dbReference type="OrthoDB" id="3349377at2759"/>
<dbReference type="HOGENOM" id="CLU_1448162_0_0_1"/>
<evidence type="ECO:0000313" key="2">
    <source>
        <dbReference type="EMBL" id="KIK92918.1"/>
    </source>
</evidence>
<reference evidence="2 3" key="1">
    <citation type="submission" date="2014-04" db="EMBL/GenBank/DDBJ databases">
        <authorList>
            <consortium name="DOE Joint Genome Institute"/>
            <person name="Kuo A."/>
            <person name="Kohler A."/>
            <person name="Jargeat P."/>
            <person name="Nagy L.G."/>
            <person name="Floudas D."/>
            <person name="Copeland A."/>
            <person name="Barry K.W."/>
            <person name="Cichocki N."/>
            <person name="Veneault-Fourrey C."/>
            <person name="LaButti K."/>
            <person name="Lindquist E.A."/>
            <person name="Lipzen A."/>
            <person name="Lundell T."/>
            <person name="Morin E."/>
            <person name="Murat C."/>
            <person name="Sun H."/>
            <person name="Tunlid A."/>
            <person name="Henrissat B."/>
            <person name="Grigoriev I.V."/>
            <person name="Hibbett D.S."/>
            <person name="Martin F."/>
            <person name="Nordberg H.P."/>
            <person name="Cantor M.N."/>
            <person name="Hua S.X."/>
        </authorList>
    </citation>
    <scope>NUCLEOTIDE SEQUENCE [LARGE SCALE GENOMIC DNA]</scope>
    <source>
        <strain evidence="2 3">Ve08.2h10</strain>
    </source>
</reference>
<dbReference type="AlphaFoldDB" id="A0A0D0DMN3"/>
<evidence type="ECO:0000256" key="1">
    <source>
        <dbReference type="SAM" id="Phobius"/>
    </source>
</evidence>
<feature type="transmembrane region" description="Helical" evidence="1">
    <location>
        <begin position="43"/>
        <end position="63"/>
    </location>
</feature>
<dbReference type="Proteomes" id="UP000054538">
    <property type="component" value="Unassembled WGS sequence"/>
</dbReference>
<sequence length="187" mass="20100">MSGDDISCKYPFMFKGGPLLSLWLLQFILQMRLYALCNKSKKLVVFTGAIYLAEIIAMSGILLKANLEVEICLSPPEPPTPSLTLAESFISEFLIPLTIDFIENYGALGEGAGLDPPAVLGPPMLLVTEYVEGGFILRPPCLGLLTGRLAERGTWFNRVAEDEVEMVGGVDANGRGDAGLSVEAGMT</sequence>
<evidence type="ECO:0000313" key="3">
    <source>
        <dbReference type="Proteomes" id="UP000054538"/>
    </source>
</evidence>
<keyword evidence="1" id="KW-0472">Membrane</keyword>
<proteinExistence type="predicted"/>
<protein>
    <submittedName>
        <fullName evidence="2">Uncharacterized protein</fullName>
    </submittedName>
</protein>
<keyword evidence="1" id="KW-0812">Transmembrane</keyword>
<feature type="transmembrane region" description="Helical" evidence="1">
    <location>
        <begin position="12"/>
        <end position="31"/>
    </location>
</feature>
<dbReference type="EMBL" id="KN825231">
    <property type="protein sequence ID" value="KIK92918.1"/>
    <property type="molecule type" value="Genomic_DNA"/>
</dbReference>
<dbReference type="InParanoid" id="A0A0D0DMN3"/>
<keyword evidence="1" id="KW-1133">Transmembrane helix</keyword>
<accession>A0A0D0DMN3</accession>